<feature type="compositionally biased region" description="Polar residues" evidence="1">
    <location>
        <begin position="43"/>
        <end position="59"/>
    </location>
</feature>
<feature type="non-terminal residue" evidence="2">
    <location>
        <position position="77"/>
    </location>
</feature>
<keyword evidence="3" id="KW-1185">Reference proteome</keyword>
<dbReference type="EMBL" id="JBJKFK010003567">
    <property type="protein sequence ID" value="KAL3309761.1"/>
    <property type="molecule type" value="Genomic_DNA"/>
</dbReference>
<accession>A0ABD2PTH9</accession>
<evidence type="ECO:0000256" key="1">
    <source>
        <dbReference type="SAM" id="MobiDB-lite"/>
    </source>
</evidence>
<dbReference type="AlphaFoldDB" id="A0ABD2PTH9"/>
<evidence type="ECO:0000313" key="2">
    <source>
        <dbReference type="EMBL" id="KAL3309761.1"/>
    </source>
</evidence>
<dbReference type="Proteomes" id="UP001626550">
    <property type="component" value="Unassembled WGS sequence"/>
</dbReference>
<organism evidence="2 3">
    <name type="scientific">Cichlidogyrus casuarinus</name>
    <dbReference type="NCBI Taxonomy" id="1844966"/>
    <lineage>
        <taxon>Eukaryota</taxon>
        <taxon>Metazoa</taxon>
        <taxon>Spiralia</taxon>
        <taxon>Lophotrochozoa</taxon>
        <taxon>Platyhelminthes</taxon>
        <taxon>Monogenea</taxon>
        <taxon>Monopisthocotylea</taxon>
        <taxon>Dactylogyridea</taxon>
        <taxon>Ancyrocephalidae</taxon>
        <taxon>Cichlidogyrus</taxon>
    </lineage>
</organism>
<feature type="region of interest" description="Disordered" evidence="1">
    <location>
        <begin position="43"/>
        <end position="77"/>
    </location>
</feature>
<sequence length="77" mass="8420">SVSLEMFRTLTASQSVVVYGLFDKARSSDEATVPKPLEKLNIAHSSASHQRIGPNNNGQHPRPLKISLSRSIEAMNC</sequence>
<feature type="non-terminal residue" evidence="2">
    <location>
        <position position="1"/>
    </location>
</feature>
<evidence type="ECO:0000313" key="3">
    <source>
        <dbReference type="Proteomes" id="UP001626550"/>
    </source>
</evidence>
<gene>
    <name evidence="2" type="ORF">Ciccas_011688</name>
</gene>
<protein>
    <submittedName>
        <fullName evidence="2">Uncharacterized protein</fullName>
    </submittedName>
</protein>
<name>A0ABD2PTH9_9PLAT</name>
<proteinExistence type="predicted"/>
<comment type="caution">
    <text evidence="2">The sequence shown here is derived from an EMBL/GenBank/DDBJ whole genome shotgun (WGS) entry which is preliminary data.</text>
</comment>
<reference evidence="2 3" key="1">
    <citation type="submission" date="2024-11" db="EMBL/GenBank/DDBJ databases">
        <title>Adaptive evolution of stress response genes in parasites aligns with host niche diversity.</title>
        <authorList>
            <person name="Hahn C."/>
            <person name="Resl P."/>
        </authorList>
    </citation>
    <scope>NUCLEOTIDE SEQUENCE [LARGE SCALE GENOMIC DNA]</scope>
    <source>
        <strain evidence="2">EGGRZ-B1_66</strain>
        <tissue evidence="2">Body</tissue>
    </source>
</reference>